<dbReference type="STRING" id="378806.STAUR_5524"/>
<protein>
    <submittedName>
        <fullName evidence="4">NmrA family protein</fullName>
    </submittedName>
</protein>
<dbReference type="eggNOG" id="COG0702">
    <property type="taxonomic scope" value="Bacteria"/>
</dbReference>
<gene>
    <name evidence="4" type="ordered locus">STAUR_5524</name>
</gene>
<organism evidence="4 5">
    <name type="scientific">Stigmatella aurantiaca (strain DW4/3-1)</name>
    <dbReference type="NCBI Taxonomy" id="378806"/>
    <lineage>
        <taxon>Bacteria</taxon>
        <taxon>Pseudomonadati</taxon>
        <taxon>Myxococcota</taxon>
        <taxon>Myxococcia</taxon>
        <taxon>Myxococcales</taxon>
        <taxon>Cystobacterineae</taxon>
        <taxon>Archangiaceae</taxon>
        <taxon>Stigmatella</taxon>
    </lineage>
</organism>
<evidence type="ECO:0000313" key="5">
    <source>
        <dbReference type="Proteomes" id="UP000001351"/>
    </source>
</evidence>
<dbReference type="Pfam" id="PF05368">
    <property type="entry name" value="NmrA"/>
    <property type="match status" value="1"/>
</dbReference>
<comment type="similarity">
    <text evidence="1">Belongs to the NmrA-type oxidoreductase family.</text>
</comment>
<proteinExistence type="inferred from homology"/>
<dbReference type="Proteomes" id="UP000001351">
    <property type="component" value="Chromosome"/>
</dbReference>
<dbReference type="InterPro" id="IPR036291">
    <property type="entry name" value="NAD(P)-bd_dom_sf"/>
</dbReference>
<evidence type="ECO:0000256" key="1">
    <source>
        <dbReference type="ARBA" id="ARBA00006328"/>
    </source>
</evidence>
<evidence type="ECO:0000313" key="4">
    <source>
        <dbReference type="EMBL" id="ADO73294.1"/>
    </source>
</evidence>
<dbReference type="HOGENOM" id="CLU_007383_8_4_7"/>
<dbReference type="PANTHER" id="PTHR42748">
    <property type="entry name" value="NITROGEN METABOLITE REPRESSION PROTEIN NMRA FAMILY MEMBER"/>
    <property type="match status" value="1"/>
</dbReference>
<sequence>MLLRCWFDAFQESAMADQENPRWVLVTGATGKQGGAAARALLAQGTPVRALVRDVHSQGAETLKALGAILVRGDFDDLESLRAACTGAYAVFSVQTPNLNALSSDSDRIQGKNLVDAAKAAHVTHFIHTSVSGAGEHHRGAPGWKEGRWSGWNERYWENKAATEELVRSAGFRYWTLIKPGFFMENFIRPSFLFANFVEDRFLTAISPDTTLSLVTVQDVGAACAAAIRAPEKFNKASIELAGDRLTLREIAPLLSEAWGKKIEAPHLSLEETLAQGLMPELARGQEWINTVDSPARPSHAHALDLPVTSFRTWLHKNWPHPPA</sequence>
<keyword evidence="2" id="KW-0521">NADP</keyword>
<dbReference type="SUPFAM" id="SSF51735">
    <property type="entry name" value="NAD(P)-binding Rossmann-fold domains"/>
    <property type="match status" value="1"/>
</dbReference>
<keyword evidence="5" id="KW-1185">Reference proteome</keyword>
<accession>E3FR75</accession>
<dbReference type="EMBL" id="CP002271">
    <property type="protein sequence ID" value="ADO73294.1"/>
    <property type="molecule type" value="Genomic_DNA"/>
</dbReference>
<dbReference type="Gene3D" id="3.40.50.720">
    <property type="entry name" value="NAD(P)-binding Rossmann-like Domain"/>
    <property type="match status" value="1"/>
</dbReference>
<name>E3FR75_STIAD</name>
<dbReference type="KEGG" id="sur:STAUR_5524"/>
<evidence type="ECO:0000259" key="3">
    <source>
        <dbReference type="Pfam" id="PF05368"/>
    </source>
</evidence>
<dbReference type="PANTHER" id="PTHR42748:SF7">
    <property type="entry name" value="NMRA LIKE REDOX SENSOR 1-RELATED"/>
    <property type="match status" value="1"/>
</dbReference>
<reference evidence="4 5" key="1">
    <citation type="journal article" date="2011" name="Mol. Biol. Evol.">
        <title>Comparative genomic analysis of fruiting body formation in Myxococcales.</title>
        <authorList>
            <person name="Huntley S."/>
            <person name="Hamann N."/>
            <person name="Wegener-Feldbrugge S."/>
            <person name="Treuner-Lange A."/>
            <person name="Kube M."/>
            <person name="Reinhardt R."/>
            <person name="Klages S."/>
            <person name="Muller R."/>
            <person name="Ronning C.M."/>
            <person name="Nierman W.C."/>
            <person name="Sogaard-Andersen L."/>
        </authorList>
    </citation>
    <scope>NUCLEOTIDE SEQUENCE [LARGE SCALE GENOMIC DNA]</scope>
    <source>
        <strain evidence="4 5">DW4/3-1</strain>
    </source>
</reference>
<dbReference type="InterPro" id="IPR051164">
    <property type="entry name" value="NmrA-like_oxidored"/>
</dbReference>
<dbReference type="InterPro" id="IPR008030">
    <property type="entry name" value="NmrA-like"/>
</dbReference>
<evidence type="ECO:0000256" key="2">
    <source>
        <dbReference type="ARBA" id="ARBA00022857"/>
    </source>
</evidence>
<feature type="domain" description="NmrA-like" evidence="3">
    <location>
        <begin position="24"/>
        <end position="283"/>
    </location>
</feature>
<dbReference type="Gene3D" id="3.90.25.10">
    <property type="entry name" value="UDP-galactose 4-epimerase, domain 1"/>
    <property type="match status" value="1"/>
</dbReference>
<dbReference type="AlphaFoldDB" id="E3FR75"/>